<dbReference type="AlphaFoldDB" id="A0A9X6X552"/>
<reference evidence="1 2" key="1">
    <citation type="submission" date="2017-09" db="EMBL/GenBank/DDBJ databases">
        <title>Large-scale bioinformatics analysis of Bacillus genomes uncovers conserved roles of natural products in bacterial physiology.</title>
        <authorList>
            <consortium name="Agbiome Team Llc"/>
            <person name="Bleich R.M."/>
            <person name="Grubbs K.J."/>
            <person name="Santa Maria K.C."/>
            <person name="Allen S.E."/>
            <person name="Farag S."/>
            <person name="Shank E.A."/>
            <person name="Bowers A."/>
        </authorList>
    </citation>
    <scope>NUCLEOTIDE SEQUENCE [LARGE SCALE GENOMIC DNA]</scope>
    <source>
        <strain evidence="1 2">AFS083741</strain>
    </source>
</reference>
<protein>
    <submittedName>
        <fullName evidence="1">Uncharacterized protein</fullName>
    </submittedName>
</protein>
<name>A0A9X6X552_BACCE</name>
<sequence length="139" mass="15329">MLENQKCTVVSSFTKENKLYVTLELDLSSFNINERGITPRDLSIGDFRIDVNSNNGDLSISLFYGDTRITDWNIRVPDGTCINLGEQDFDIFGFGVGIKNIQVCLRGSDVCFKASAFVSVPILGDQHIGDIDLCASNVL</sequence>
<comment type="caution">
    <text evidence="1">The sequence shown here is derived from an EMBL/GenBank/DDBJ whole genome shotgun (WGS) entry which is preliminary data.</text>
</comment>
<dbReference type="Proteomes" id="UP000224413">
    <property type="component" value="Unassembled WGS sequence"/>
</dbReference>
<proteinExistence type="predicted"/>
<dbReference type="EMBL" id="NUWJ01000016">
    <property type="protein sequence ID" value="PFK27797.1"/>
    <property type="molecule type" value="Genomic_DNA"/>
</dbReference>
<accession>A0A9X6X552</accession>
<evidence type="ECO:0000313" key="2">
    <source>
        <dbReference type="Proteomes" id="UP000224413"/>
    </source>
</evidence>
<evidence type="ECO:0000313" key="1">
    <source>
        <dbReference type="EMBL" id="PFK27797.1"/>
    </source>
</evidence>
<gene>
    <name evidence="1" type="ORF">COI98_01355</name>
</gene>
<organism evidence="1 2">
    <name type="scientific">Bacillus cereus</name>
    <dbReference type="NCBI Taxonomy" id="1396"/>
    <lineage>
        <taxon>Bacteria</taxon>
        <taxon>Bacillati</taxon>
        <taxon>Bacillota</taxon>
        <taxon>Bacilli</taxon>
        <taxon>Bacillales</taxon>
        <taxon>Bacillaceae</taxon>
        <taxon>Bacillus</taxon>
        <taxon>Bacillus cereus group</taxon>
    </lineage>
</organism>
<dbReference type="RefSeq" id="WP_098582624.1">
    <property type="nucleotide sequence ID" value="NZ_NUWJ01000016.1"/>
</dbReference>